<keyword evidence="5" id="KW-1185">Reference proteome</keyword>
<proteinExistence type="predicted"/>
<dbReference type="RefSeq" id="WP_038073411.1">
    <property type="nucleotide sequence ID" value="NZ_JHEG04000001.1"/>
</dbReference>
<reference evidence="3" key="2">
    <citation type="submission" date="2019-11" db="EMBL/GenBank/DDBJ databases">
        <title>Improved Assembly of Tolypothrix boutellei genome.</title>
        <authorList>
            <person name="Sarangi A.N."/>
            <person name="Mukherjee M."/>
            <person name="Ghosh S."/>
            <person name="Singh D."/>
            <person name="Das A."/>
            <person name="Kant S."/>
            <person name="Prusty A."/>
            <person name="Tripathy S."/>
        </authorList>
    </citation>
    <scope>NUCLEOTIDE SEQUENCE</scope>
    <source>
        <strain evidence="3">VB521301</strain>
    </source>
</reference>
<organism evidence="4">
    <name type="scientific">Tolypothrix bouteillei VB521301</name>
    <dbReference type="NCBI Taxonomy" id="1479485"/>
    <lineage>
        <taxon>Bacteria</taxon>
        <taxon>Bacillati</taxon>
        <taxon>Cyanobacteriota</taxon>
        <taxon>Cyanophyceae</taxon>
        <taxon>Nostocales</taxon>
        <taxon>Tolypothrichaceae</taxon>
        <taxon>Tolypothrix</taxon>
    </lineage>
</organism>
<keyword evidence="1" id="KW-0732">Signal</keyword>
<feature type="signal peptide" evidence="1">
    <location>
        <begin position="1"/>
        <end position="27"/>
    </location>
</feature>
<dbReference type="Proteomes" id="UP000029738">
    <property type="component" value="Unassembled WGS sequence"/>
</dbReference>
<reference evidence="4" key="1">
    <citation type="journal article" date="2015" name="Genome Announc.">
        <title>Draft Genome Sequence of Tolypothrix boutellei Strain VB521301.</title>
        <authorList>
            <person name="Chandrababunaidu M.M."/>
            <person name="Singh D."/>
            <person name="Sen D."/>
            <person name="Bhan S."/>
            <person name="Das S."/>
            <person name="Gupta A."/>
            <person name="Adhikary S.P."/>
            <person name="Tripathy S."/>
        </authorList>
    </citation>
    <scope>NUCLEOTIDE SEQUENCE</scope>
    <source>
        <strain evidence="4">VB521301</strain>
    </source>
</reference>
<feature type="chain" id="PRO_5036532846" evidence="1">
    <location>
        <begin position="28"/>
        <end position="185"/>
    </location>
</feature>
<dbReference type="EMBL" id="JHEG02000059">
    <property type="protein sequence ID" value="KIE06850.1"/>
    <property type="molecule type" value="Genomic_DNA"/>
</dbReference>
<name>A0A0C1R3H7_9CYAN</name>
<dbReference type="OrthoDB" id="514134at2"/>
<protein>
    <submittedName>
        <fullName evidence="3">AMIN domain-containing protein</fullName>
    </submittedName>
</protein>
<evidence type="ECO:0000313" key="5">
    <source>
        <dbReference type="Proteomes" id="UP000029738"/>
    </source>
</evidence>
<dbReference type="InterPro" id="IPR021731">
    <property type="entry name" value="AMIN_dom"/>
</dbReference>
<evidence type="ECO:0000313" key="3">
    <source>
        <dbReference type="EMBL" id="KAF3889776.1"/>
    </source>
</evidence>
<gene>
    <name evidence="4" type="ORF">DA73_0236920</name>
    <name evidence="3" type="ORF">DA73_0400033150</name>
</gene>
<feature type="domain" description="AMIN" evidence="2">
    <location>
        <begin position="35"/>
        <end position="131"/>
    </location>
</feature>
<dbReference type="Pfam" id="PF11741">
    <property type="entry name" value="AMIN"/>
    <property type="match status" value="1"/>
</dbReference>
<evidence type="ECO:0000259" key="2">
    <source>
        <dbReference type="Pfam" id="PF11741"/>
    </source>
</evidence>
<sequence>MVQQSPLLTSCSIVGAIALLAVQPAWAEMNQVNAVTVNPAKEGIEVILETTNPKLSKVVTSTYEKTYIAELANTQLHLESGNPFNVNNPANGIAGVTVTSFNTSSVRIVVTGIDSPPAVKIEKSDDNVVLTVAAPSQTPASAKSQHLVATKGIAAITRHTFLSNNCNPAPSPFASDRGARDFTIS</sequence>
<evidence type="ECO:0000313" key="4">
    <source>
        <dbReference type="EMBL" id="KIE06850.1"/>
    </source>
</evidence>
<dbReference type="AlphaFoldDB" id="A0A0C1R3H7"/>
<evidence type="ECO:0000256" key="1">
    <source>
        <dbReference type="SAM" id="SignalP"/>
    </source>
</evidence>
<comment type="caution">
    <text evidence="4">The sequence shown here is derived from an EMBL/GenBank/DDBJ whole genome shotgun (WGS) entry which is preliminary data.</text>
</comment>
<dbReference type="EMBL" id="JHEG04000001">
    <property type="protein sequence ID" value="KAF3889776.1"/>
    <property type="molecule type" value="Genomic_DNA"/>
</dbReference>
<dbReference type="STRING" id="1479485.DA73_0236920"/>
<accession>A0A0C1R3H7</accession>